<dbReference type="EMBL" id="BAABEZ010000022">
    <property type="protein sequence ID" value="GAA4457170.1"/>
    <property type="molecule type" value="Genomic_DNA"/>
</dbReference>
<comment type="caution">
    <text evidence="1">The sequence shown here is derived from an EMBL/GenBank/DDBJ whole genome shotgun (WGS) entry which is preliminary data.</text>
</comment>
<protein>
    <recommendedName>
        <fullName evidence="3">Photosynthesis system II assembly factor Ycf48/Hcf136-like domain-containing protein</fullName>
    </recommendedName>
</protein>
<sequence length="320" mass="35063">MKSLRLLLPLLLCISSCRKDRLHWQLAEQISTGTTENLNTGMVLQNGMCIIGGGSRFGTAIALRSADAGKSWTLQQLPDDSKGFFGAAESRDGKLFCCGYGLNVYKSSDGFATWSNGRVAGPYSFSEAISFPGTNNGFITVSTTTDTGGIAQCDSNFRLIRYTNLTRAMHDVLMFDEKSGIAVGSGIGVRTDDSGKNWLTLPLTGDNFTSITAADRNLLYTCGLSGYIYKSADGGKTWKRLRNGGNITYPQYRLWDICFANAQEGYAVGENGLVIYTSDGGSHWSELDRFTDKHLRFILHCPWGEWLAGGEQGTLFRLRH</sequence>
<dbReference type="RefSeq" id="WP_344827287.1">
    <property type="nucleotide sequence ID" value="NZ_BAABEZ010000022.1"/>
</dbReference>
<dbReference type="PANTHER" id="PTHR47199:SF2">
    <property type="entry name" value="PHOTOSYSTEM II STABILITY_ASSEMBLY FACTOR HCF136, CHLOROPLASTIC"/>
    <property type="match status" value="1"/>
</dbReference>
<reference evidence="2" key="1">
    <citation type="journal article" date="2019" name="Int. J. Syst. Evol. Microbiol.">
        <title>The Global Catalogue of Microorganisms (GCM) 10K type strain sequencing project: providing services to taxonomists for standard genome sequencing and annotation.</title>
        <authorList>
            <consortium name="The Broad Institute Genomics Platform"/>
            <consortium name="The Broad Institute Genome Sequencing Center for Infectious Disease"/>
            <person name="Wu L."/>
            <person name="Ma J."/>
        </authorList>
    </citation>
    <scope>NUCLEOTIDE SEQUENCE [LARGE SCALE GENOMIC DNA]</scope>
    <source>
        <strain evidence="2">JCM 31921</strain>
    </source>
</reference>
<proteinExistence type="predicted"/>
<name>A0ABP8N0C9_9BACT</name>
<dbReference type="Gene3D" id="2.120.10.10">
    <property type="match status" value="1"/>
</dbReference>
<dbReference type="CDD" id="cd15482">
    <property type="entry name" value="Sialidase_non-viral"/>
    <property type="match status" value="1"/>
</dbReference>
<keyword evidence="2" id="KW-1185">Reference proteome</keyword>
<dbReference type="Gene3D" id="2.130.10.10">
    <property type="entry name" value="YVTN repeat-like/Quinoprotein amine dehydrogenase"/>
    <property type="match status" value="1"/>
</dbReference>
<evidence type="ECO:0000313" key="1">
    <source>
        <dbReference type="EMBL" id="GAA4457170.1"/>
    </source>
</evidence>
<evidence type="ECO:0000313" key="2">
    <source>
        <dbReference type="Proteomes" id="UP001501410"/>
    </source>
</evidence>
<dbReference type="PANTHER" id="PTHR47199">
    <property type="entry name" value="PHOTOSYSTEM II STABILITY/ASSEMBLY FACTOR HCF136, CHLOROPLASTIC"/>
    <property type="match status" value="1"/>
</dbReference>
<accession>A0ABP8N0C9</accession>
<dbReference type="Proteomes" id="UP001501410">
    <property type="component" value="Unassembled WGS sequence"/>
</dbReference>
<dbReference type="SUPFAM" id="SSF110296">
    <property type="entry name" value="Oligoxyloglucan reducing end-specific cellobiohydrolase"/>
    <property type="match status" value="2"/>
</dbReference>
<gene>
    <name evidence="1" type="ORF">GCM10023092_23610</name>
</gene>
<dbReference type="InterPro" id="IPR015943">
    <property type="entry name" value="WD40/YVTN_repeat-like_dom_sf"/>
</dbReference>
<evidence type="ECO:0008006" key="3">
    <source>
        <dbReference type="Google" id="ProtNLM"/>
    </source>
</evidence>
<organism evidence="1 2">
    <name type="scientific">Rurimicrobium arvi</name>
    <dbReference type="NCBI Taxonomy" id="2049916"/>
    <lineage>
        <taxon>Bacteria</taxon>
        <taxon>Pseudomonadati</taxon>
        <taxon>Bacteroidota</taxon>
        <taxon>Chitinophagia</taxon>
        <taxon>Chitinophagales</taxon>
        <taxon>Chitinophagaceae</taxon>
        <taxon>Rurimicrobium</taxon>
    </lineage>
</organism>